<evidence type="ECO:0000256" key="5">
    <source>
        <dbReference type="ARBA" id="ARBA00022679"/>
    </source>
</evidence>
<feature type="domain" description="SsuA/THI5-like" evidence="13">
    <location>
        <begin position="57"/>
        <end position="275"/>
    </location>
</feature>
<keyword evidence="15" id="KW-1185">Reference proteome</keyword>
<dbReference type="InterPro" id="IPR027939">
    <property type="entry name" value="NMT1/THI5"/>
</dbReference>
<evidence type="ECO:0000256" key="4">
    <source>
        <dbReference type="ARBA" id="ARBA00011738"/>
    </source>
</evidence>
<keyword evidence="6" id="KW-0479">Metal-binding</keyword>
<organism evidence="14 15">
    <name type="scientific">Pseudonocardia charpentierae</name>
    <dbReference type="NCBI Taxonomy" id="3075545"/>
    <lineage>
        <taxon>Bacteria</taxon>
        <taxon>Bacillati</taxon>
        <taxon>Actinomycetota</taxon>
        <taxon>Actinomycetes</taxon>
        <taxon>Pseudonocardiales</taxon>
        <taxon>Pseudonocardiaceae</taxon>
        <taxon>Pseudonocardia</taxon>
    </lineage>
</organism>
<feature type="signal peptide" evidence="12">
    <location>
        <begin position="1"/>
        <end position="22"/>
    </location>
</feature>
<reference evidence="15" key="1">
    <citation type="submission" date="2023-07" db="EMBL/GenBank/DDBJ databases">
        <title>30 novel species of actinomycetes from the DSMZ collection.</title>
        <authorList>
            <person name="Nouioui I."/>
        </authorList>
    </citation>
    <scope>NUCLEOTIDE SEQUENCE [LARGE SCALE GENOMIC DNA]</scope>
    <source>
        <strain evidence="15">DSM 45834</strain>
    </source>
</reference>
<dbReference type="Proteomes" id="UP001183202">
    <property type="component" value="Unassembled WGS sequence"/>
</dbReference>
<dbReference type="SUPFAM" id="SSF53850">
    <property type="entry name" value="Periplasmic binding protein-like II"/>
    <property type="match status" value="1"/>
</dbReference>
<dbReference type="Gene3D" id="3.40.190.10">
    <property type="entry name" value="Periplasmic binding protein-like II"/>
    <property type="match status" value="2"/>
</dbReference>
<evidence type="ECO:0000256" key="6">
    <source>
        <dbReference type="ARBA" id="ARBA00022723"/>
    </source>
</evidence>
<evidence type="ECO:0000256" key="12">
    <source>
        <dbReference type="SAM" id="SignalP"/>
    </source>
</evidence>
<evidence type="ECO:0000256" key="7">
    <source>
        <dbReference type="ARBA" id="ARBA00022898"/>
    </source>
</evidence>
<protein>
    <recommendedName>
        <fullName evidence="10">Thiamine pyrimidine synthase</fullName>
    </recommendedName>
</protein>
<evidence type="ECO:0000313" key="15">
    <source>
        <dbReference type="Proteomes" id="UP001183202"/>
    </source>
</evidence>
<gene>
    <name evidence="14" type="ORF">RM445_11135</name>
</gene>
<dbReference type="PROSITE" id="PS51257">
    <property type="entry name" value="PROKAR_LIPOPROTEIN"/>
    <property type="match status" value="1"/>
</dbReference>
<dbReference type="InterPro" id="IPR015168">
    <property type="entry name" value="SsuA/THI5"/>
</dbReference>
<feature type="chain" id="PRO_5046274500" description="Thiamine pyrimidine synthase" evidence="12">
    <location>
        <begin position="23"/>
        <end position="384"/>
    </location>
</feature>
<evidence type="ECO:0000259" key="13">
    <source>
        <dbReference type="Pfam" id="PF09084"/>
    </source>
</evidence>
<comment type="function">
    <text evidence="1">Responsible for the formation of the pyrimidine heterocycle in the thiamine biosynthesis pathway. Catalyzes the formation of hydroxymethylpyrimidine phosphate (HMP-P) from histidine and pyridoxal phosphate (PLP). The protein uses PLP and the active site histidine to form HMP-P, generating an inactive enzyme. The enzyme can only undergo a single turnover, which suggests it is a suicide enzyme.</text>
</comment>
<keyword evidence="12" id="KW-0732">Signal</keyword>
<comment type="pathway">
    <text evidence="2">Cofactor biosynthesis; thiamine diphosphate biosynthesis.</text>
</comment>
<comment type="catalytic activity">
    <reaction evidence="11">
        <text>N(6)-(pyridoxal phosphate)-L-lysyl-[4-amino-5-hydroxymethyl-2-methylpyrimidine phosphate synthase] + L-histidyl-[4-amino-5-hydroxymethyl-2-methylpyrimidine phosphate synthase] + 2 Fe(3+) + 4 H2O = L-lysyl-[4-amino-5-hydroxymethyl-2-methylpyrimidine phosphate synthase] + (2S)-2-amino-5-hydroxy-4-oxopentanoyl-[4-amino-5-hydroxymethyl-2-methylpyrimidine phosphate synthase] + 4-amino-2-methyl-5-(phosphooxymethyl)pyrimidine + 3-oxopropanoate + 2 Fe(2+) + 2 H(+)</text>
        <dbReference type="Rhea" id="RHEA:65756"/>
        <dbReference type="Rhea" id="RHEA-COMP:16892"/>
        <dbReference type="Rhea" id="RHEA-COMP:16893"/>
        <dbReference type="Rhea" id="RHEA-COMP:16894"/>
        <dbReference type="Rhea" id="RHEA-COMP:16895"/>
        <dbReference type="ChEBI" id="CHEBI:15377"/>
        <dbReference type="ChEBI" id="CHEBI:15378"/>
        <dbReference type="ChEBI" id="CHEBI:29033"/>
        <dbReference type="ChEBI" id="CHEBI:29034"/>
        <dbReference type="ChEBI" id="CHEBI:29969"/>
        <dbReference type="ChEBI" id="CHEBI:29979"/>
        <dbReference type="ChEBI" id="CHEBI:33190"/>
        <dbReference type="ChEBI" id="CHEBI:58354"/>
        <dbReference type="ChEBI" id="CHEBI:143915"/>
        <dbReference type="ChEBI" id="CHEBI:157692"/>
    </reaction>
    <physiologicalReaction direction="left-to-right" evidence="11">
        <dbReference type="Rhea" id="RHEA:65757"/>
    </physiologicalReaction>
</comment>
<evidence type="ECO:0000313" key="14">
    <source>
        <dbReference type="EMBL" id="MDT0350077.1"/>
    </source>
</evidence>
<accession>A0ABU2N806</accession>
<evidence type="ECO:0000256" key="10">
    <source>
        <dbReference type="ARBA" id="ARBA00033171"/>
    </source>
</evidence>
<comment type="caution">
    <text evidence="14">The sequence shown here is derived from an EMBL/GenBank/DDBJ whole genome shotgun (WGS) entry which is preliminary data.</text>
</comment>
<evidence type="ECO:0000256" key="8">
    <source>
        <dbReference type="ARBA" id="ARBA00022977"/>
    </source>
</evidence>
<comment type="subunit">
    <text evidence="4">Homodimer.</text>
</comment>
<dbReference type="Pfam" id="PF09084">
    <property type="entry name" value="NMT1"/>
    <property type="match status" value="1"/>
</dbReference>
<dbReference type="EMBL" id="JAVREJ010000006">
    <property type="protein sequence ID" value="MDT0350077.1"/>
    <property type="molecule type" value="Genomic_DNA"/>
</dbReference>
<keyword evidence="5" id="KW-0808">Transferase</keyword>
<dbReference type="PANTHER" id="PTHR31528">
    <property type="entry name" value="4-AMINO-5-HYDROXYMETHYL-2-METHYLPYRIMIDINE PHOSPHATE SYNTHASE THI11-RELATED"/>
    <property type="match status" value="1"/>
</dbReference>
<dbReference type="PANTHER" id="PTHR31528:SF1">
    <property type="entry name" value="4-AMINO-5-HYDROXYMETHYL-2-METHYLPYRIMIDINE PHOSPHATE SYNTHASE THI11-RELATED"/>
    <property type="match status" value="1"/>
</dbReference>
<evidence type="ECO:0000256" key="9">
    <source>
        <dbReference type="ARBA" id="ARBA00023004"/>
    </source>
</evidence>
<dbReference type="RefSeq" id="WP_311556104.1">
    <property type="nucleotide sequence ID" value="NZ_JAVREJ010000006.1"/>
</dbReference>
<keyword evidence="9" id="KW-0408">Iron</keyword>
<name>A0ABU2N806_9PSEU</name>
<keyword evidence="7" id="KW-0663">Pyridoxal phosphate</keyword>
<sequence length="384" mass="40616">MRRRIRTGLAAAVAVVALGLTACSTTPQAPSSGGAAPSSAGALTPVKLQLQWVTQGQFAGYFAAVDQGFYRKRGLDVQILEGGVDIVPQTVLAQGSADYAIAWVPKALASREQGAGITDVAQIFQRSGTYQVSFADKGITAPADLRAKKVGNWGFGNEFELFAGMTRAGIAPGDVTLVQQQFDMQALLNGEIDAAQAMSYNEYAQVLEATNPATGQLYQPSDFNIINWNDAGTAMLQDAIWANTEKLSDPAYQDTTAKFITASLEGWIYCRDNPESCRDIVVKAGSKLGASHQLWQVNEINKLIWPSPAAGAGTIDQAAWDKTVEVALQAKNADGATVLTKQPDAQAFTNEYVSTAIETLKGEGVDVVGSGFTPETVTLNPGGA</sequence>
<keyword evidence="8" id="KW-0784">Thiamine biosynthesis</keyword>
<evidence type="ECO:0000256" key="3">
    <source>
        <dbReference type="ARBA" id="ARBA00009406"/>
    </source>
</evidence>
<proteinExistence type="inferred from homology"/>
<evidence type="ECO:0000256" key="11">
    <source>
        <dbReference type="ARBA" id="ARBA00048179"/>
    </source>
</evidence>
<evidence type="ECO:0000256" key="1">
    <source>
        <dbReference type="ARBA" id="ARBA00003469"/>
    </source>
</evidence>
<comment type="similarity">
    <text evidence="3">Belongs to the NMT1/THI5 family.</text>
</comment>
<evidence type="ECO:0000256" key="2">
    <source>
        <dbReference type="ARBA" id="ARBA00004948"/>
    </source>
</evidence>